<dbReference type="NCBIfam" id="TIGR00912">
    <property type="entry name" value="2A0309"/>
    <property type="match status" value="1"/>
</dbReference>
<feature type="transmembrane region" description="Helical" evidence="8">
    <location>
        <begin position="15"/>
        <end position="34"/>
    </location>
</feature>
<dbReference type="RefSeq" id="WP_118888682.1">
    <property type="nucleotide sequence ID" value="NZ_PHUT01000002.1"/>
</dbReference>
<dbReference type="GO" id="GO:0009847">
    <property type="term" value="P:spore germination"/>
    <property type="evidence" value="ECO:0007669"/>
    <property type="project" value="InterPro"/>
</dbReference>
<dbReference type="PANTHER" id="PTHR34975:SF2">
    <property type="entry name" value="SPORE GERMINATION PROTEIN A2"/>
    <property type="match status" value="1"/>
</dbReference>
<evidence type="ECO:0000256" key="5">
    <source>
        <dbReference type="ARBA" id="ARBA00022692"/>
    </source>
</evidence>
<dbReference type="GO" id="GO:0016020">
    <property type="term" value="C:membrane"/>
    <property type="evidence" value="ECO:0007669"/>
    <property type="project" value="UniProtKB-SubCell"/>
</dbReference>
<evidence type="ECO:0000313" key="10">
    <source>
        <dbReference type="Proteomes" id="UP000285456"/>
    </source>
</evidence>
<organism evidence="9 10">
    <name type="scientific">Oceanobacillus profundus</name>
    <dbReference type="NCBI Taxonomy" id="372463"/>
    <lineage>
        <taxon>Bacteria</taxon>
        <taxon>Bacillati</taxon>
        <taxon>Bacillota</taxon>
        <taxon>Bacilli</taxon>
        <taxon>Bacillales</taxon>
        <taxon>Bacillaceae</taxon>
        <taxon>Oceanobacillus</taxon>
    </lineage>
</organism>
<dbReference type="InterPro" id="IPR004761">
    <property type="entry name" value="Spore_GerAB"/>
</dbReference>
<feature type="transmembrane region" description="Helical" evidence="8">
    <location>
        <begin position="46"/>
        <end position="68"/>
    </location>
</feature>
<evidence type="ECO:0000256" key="3">
    <source>
        <dbReference type="ARBA" id="ARBA00022448"/>
    </source>
</evidence>
<dbReference type="Gene3D" id="1.20.1740.10">
    <property type="entry name" value="Amino acid/polyamine transporter I"/>
    <property type="match status" value="1"/>
</dbReference>
<feature type="transmembrane region" description="Helical" evidence="8">
    <location>
        <begin position="340"/>
        <end position="358"/>
    </location>
</feature>
<comment type="caution">
    <text evidence="9">The sequence shown here is derived from an EMBL/GenBank/DDBJ whole genome shotgun (WGS) entry which is preliminary data.</text>
</comment>
<dbReference type="OrthoDB" id="2380240at2"/>
<proteinExistence type="inferred from homology"/>
<dbReference type="Pfam" id="PF03845">
    <property type="entry name" value="Spore_permease"/>
    <property type="match status" value="1"/>
</dbReference>
<evidence type="ECO:0000256" key="8">
    <source>
        <dbReference type="SAM" id="Phobius"/>
    </source>
</evidence>
<accession>A0A417YLI7</accession>
<feature type="transmembrane region" description="Helical" evidence="8">
    <location>
        <begin position="224"/>
        <end position="244"/>
    </location>
</feature>
<feature type="transmembrane region" description="Helical" evidence="8">
    <location>
        <begin position="123"/>
        <end position="141"/>
    </location>
</feature>
<comment type="subcellular location">
    <subcellularLocation>
        <location evidence="1">Membrane</location>
        <topology evidence="1">Multi-pass membrane protein</topology>
    </subcellularLocation>
</comment>
<feature type="transmembrane region" description="Helical" evidence="8">
    <location>
        <begin position="273"/>
        <end position="296"/>
    </location>
</feature>
<dbReference type="Proteomes" id="UP000285456">
    <property type="component" value="Unassembled WGS sequence"/>
</dbReference>
<evidence type="ECO:0000256" key="1">
    <source>
        <dbReference type="ARBA" id="ARBA00004141"/>
    </source>
</evidence>
<dbReference type="PANTHER" id="PTHR34975">
    <property type="entry name" value="SPORE GERMINATION PROTEIN A2"/>
    <property type="match status" value="1"/>
</dbReference>
<sequence>MEINVKIKPNMRIQAFYLFFIIVSMQIGVGILGVPRLVFSEAKQDSWISILVAAAYVIIVLLAMLLILKQYDNADIHGIHRDIFGKWLGKIFSTVYILYFAIAFYSVLLTYIEVVKVFVFPDVSNFVMGLLLISLTIYGVLGGLRVIIGVSFVFGVLANWILFLLIHPALQIDFNHYLPLFQAPFVDLLKGARATSYTFMGFEILFLVYPFIQNKNKVRISSLLAVTWSSLLVLSATMLAIGFFSAEQLERREWAVLVLFKTQSFPFVERFDYIVVAELMMVVVPSLLFLMWGLTYSMKRVYKVKQKLTLYVAAIIFLIGTFFFEKHFETQRVINFAEQFGFWFIYVYPFVLLPLVLLKKRLKKRKGAGSS</sequence>
<evidence type="ECO:0000313" key="9">
    <source>
        <dbReference type="EMBL" id="RHW34320.1"/>
    </source>
</evidence>
<evidence type="ECO:0000256" key="2">
    <source>
        <dbReference type="ARBA" id="ARBA00007998"/>
    </source>
</evidence>
<evidence type="ECO:0000256" key="7">
    <source>
        <dbReference type="ARBA" id="ARBA00023136"/>
    </source>
</evidence>
<evidence type="ECO:0000256" key="4">
    <source>
        <dbReference type="ARBA" id="ARBA00022544"/>
    </source>
</evidence>
<dbReference type="AlphaFoldDB" id="A0A417YLI7"/>
<reference evidence="9 10" key="1">
    <citation type="journal article" date="2007" name="Int. J. Syst. Evol. Microbiol.">
        <title>Oceanobacillus profundus sp. nov., isolated from a deep-sea sediment core.</title>
        <authorList>
            <person name="Kim Y.G."/>
            <person name="Choi D.H."/>
            <person name="Hyun S."/>
            <person name="Cho B.C."/>
        </authorList>
    </citation>
    <scope>NUCLEOTIDE SEQUENCE [LARGE SCALE GENOMIC DNA]</scope>
    <source>
        <strain evidence="9 10">DSM 18246</strain>
    </source>
</reference>
<name>A0A417YLI7_9BACI</name>
<keyword evidence="10" id="KW-1185">Reference proteome</keyword>
<dbReference type="EMBL" id="QWEH01000002">
    <property type="protein sequence ID" value="RHW34320.1"/>
    <property type="molecule type" value="Genomic_DNA"/>
</dbReference>
<feature type="transmembrane region" description="Helical" evidence="8">
    <location>
        <begin position="88"/>
        <end position="111"/>
    </location>
</feature>
<evidence type="ECO:0000256" key="6">
    <source>
        <dbReference type="ARBA" id="ARBA00022989"/>
    </source>
</evidence>
<feature type="transmembrane region" description="Helical" evidence="8">
    <location>
        <begin position="148"/>
        <end position="170"/>
    </location>
</feature>
<keyword evidence="4" id="KW-0309">Germination</keyword>
<protein>
    <submittedName>
        <fullName evidence="9">Spore gernimation protein</fullName>
    </submittedName>
</protein>
<keyword evidence="7 8" id="KW-0472">Membrane</keyword>
<comment type="similarity">
    <text evidence="2">Belongs to the amino acid-polyamine-organocation (APC) superfamily. Spore germination protein (SGP) (TC 2.A.3.9) family.</text>
</comment>
<gene>
    <name evidence="9" type="ORF">D1B32_03900</name>
</gene>
<feature type="transmembrane region" description="Helical" evidence="8">
    <location>
        <begin position="308"/>
        <end position="328"/>
    </location>
</feature>
<feature type="transmembrane region" description="Helical" evidence="8">
    <location>
        <begin position="194"/>
        <end position="212"/>
    </location>
</feature>
<keyword evidence="3" id="KW-0813">Transport</keyword>
<keyword evidence="5 8" id="KW-0812">Transmembrane</keyword>
<keyword evidence="6 8" id="KW-1133">Transmembrane helix</keyword>